<name>A0A7U6JGK4_CALEA</name>
<proteinExistence type="predicted"/>
<keyword evidence="2" id="KW-1185">Reference proteome</keyword>
<evidence type="ECO:0000313" key="2">
    <source>
        <dbReference type="Proteomes" id="UP000004793"/>
    </source>
</evidence>
<accession>A0A7U6JGK4</accession>
<protein>
    <submittedName>
        <fullName evidence="1">Uncharacterized protein</fullName>
    </submittedName>
</protein>
<dbReference type="Proteomes" id="UP000004793">
    <property type="component" value="Chromosome"/>
</dbReference>
<dbReference type="EMBL" id="AP012051">
    <property type="protein sequence ID" value="BAL80377.1"/>
    <property type="molecule type" value="Genomic_DNA"/>
</dbReference>
<reference evidence="1 2" key="1">
    <citation type="submission" date="2011-01" db="EMBL/GenBank/DDBJ databases">
        <title>Whole genome sequence of Caldisericum exile AZM16c01.</title>
        <authorList>
            <person name="Narita-Yamada S."/>
            <person name="Kawakoshi A."/>
            <person name="Nakamura S."/>
            <person name="Sasagawa M."/>
            <person name="Fukada J."/>
            <person name="Sekine M."/>
            <person name="Kato Y."/>
            <person name="Fukai R."/>
            <person name="Sasaki K."/>
            <person name="Hanamaki A."/>
            <person name="Narita H."/>
            <person name="Konno Y."/>
            <person name="Mori K."/>
            <person name="Yamazaki S."/>
            <person name="Suzuki K."/>
            <person name="Fujita N."/>
        </authorList>
    </citation>
    <scope>NUCLEOTIDE SEQUENCE [LARGE SCALE GENOMIC DNA]</scope>
    <source>
        <strain evidence="2">DSM 21853 / NBRC 104410 / AZM16c01</strain>
    </source>
</reference>
<gene>
    <name evidence="1" type="ordered locus">CSE_02510</name>
</gene>
<organism evidence="1 2">
    <name type="scientific">Caldisericum exile (strain DSM 21853 / NBRC 104410 / AZM16c01)</name>
    <dbReference type="NCBI Taxonomy" id="511051"/>
    <lineage>
        <taxon>Bacteria</taxon>
        <taxon>Pseudomonadati</taxon>
        <taxon>Caldisericota/Cryosericota group</taxon>
        <taxon>Caldisericota</taxon>
        <taxon>Caldisericia</taxon>
        <taxon>Caldisericales</taxon>
        <taxon>Caldisericaceae</taxon>
        <taxon>Caldisericum</taxon>
    </lineage>
</organism>
<evidence type="ECO:0000313" key="1">
    <source>
        <dbReference type="EMBL" id="BAL80377.1"/>
    </source>
</evidence>
<dbReference type="KEGG" id="cex:CSE_02510"/>
<dbReference type="AlphaFoldDB" id="A0A7U6JGK4"/>
<sequence>MIKKGDFFMQQIKNSNFLKTVIEESLKNHNAVHIKHIGTFYPVEYISERNGKIIKTQTFAYKKTHTQSLKQKR</sequence>